<comment type="catalytic activity">
    <reaction evidence="15 17 19">
        <text>(6S)-NADHX + ADP = AMP + phosphate + NADH + H(+)</text>
        <dbReference type="Rhea" id="RHEA:32223"/>
        <dbReference type="ChEBI" id="CHEBI:15378"/>
        <dbReference type="ChEBI" id="CHEBI:43474"/>
        <dbReference type="ChEBI" id="CHEBI:57945"/>
        <dbReference type="ChEBI" id="CHEBI:64074"/>
        <dbReference type="ChEBI" id="CHEBI:456215"/>
        <dbReference type="ChEBI" id="CHEBI:456216"/>
        <dbReference type="EC" id="4.2.1.136"/>
    </reaction>
</comment>
<evidence type="ECO:0000256" key="19">
    <source>
        <dbReference type="PIRNR" id="PIRNR017184"/>
    </source>
</evidence>
<feature type="binding site" evidence="17">
    <location>
        <position position="370"/>
    </location>
    <ligand>
        <name>(6S)-NADPHX</name>
        <dbReference type="ChEBI" id="CHEBI:64076"/>
    </ligand>
</feature>
<dbReference type="InterPro" id="IPR029056">
    <property type="entry name" value="Ribokinase-like"/>
</dbReference>
<dbReference type="NCBIfam" id="TIGR00197">
    <property type="entry name" value="yjeF_nterm"/>
    <property type="match status" value="1"/>
</dbReference>
<dbReference type="SUPFAM" id="SSF64153">
    <property type="entry name" value="YjeF N-terminal domain-like"/>
    <property type="match status" value="1"/>
</dbReference>
<keyword evidence="6 17" id="KW-0547">Nucleotide-binding</keyword>
<evidence type="ECO:0000256" key="1">
    <source>
        <dbReference type="ARBA" id="ARBA00000013"/>
    </source>
</evidence>
<evidence type="ECO:0000256" key="13">
    <source>
        <dbReference type="ARBA" id="ARBA00023268"/>
    </source>
</evidence>
<gene>
    <name evidence="17" type="primary">nnrD</name>
    <name evidence="18" type="synonym">nnrE</name>
    <name evidence="22" type="ORF">ACFP7A_13770</name>
</gene>
<dbReference type="Proteomes" id="UP001596267">
    <property type="component" value="Unassembled WGS sequence"/>
</dbReference>
<evidence type="ECO:0000256" key="3">
    <source>
        <dbReference type="ARBA" id="ARBA00006001"/>
    </source>
</evidence>
<evidence type="ECO:0000256" key="17">
    <source>
        <dbReference type="HAMAP-Rule" id="MF_01965"/>
    </source>
</evidence>
<evidence type="ECO:0000256" key="9">
    <source>
        <dbReference type="ARBA" id="ARBA00022958"/>
    </source>
</evidence>
<feature type="binding site" evidence="18">
    <location>
        <position position="58"/>
    </location>
    <ligand>
        <name>K(+)</name>
        <dbReference type="ChEBI" id="CHEBI:29103"/>
    </ligand>
</feature>
<dbReference type="InterPro" id="IPR030677">
    <property type="entry name" value="Nnr"/>
</dbReference>
<comment type="cofactor">
    <cofactor evidence="18 19">
        <name>K(+)</name>
        <dbReference type="ChEBI" id="CHEBI:29103"/>
    </cofactor>
    <text evidence="18 19">Binds 1 potassium ion per subunit.</text>
</comment>
<evidence type="ECO:0000256" key="16">
    <source>
        <dbReference type="ARBA" id="ARBA00049209"/>
    </source>
</evidence>
<comment type="caution">
    <text evidence="22">The sequence shown here is derived from an EMBL/GenBank/DDBJ whole genome shotgun (WGS) entry which is preliminary data.</text>
</comment>
<protein>
    <recommendedName>
        <fullName evidence="19">Bifunctional NAD(P)H-hydrate repair enzyme</fullName>
    </recommendedName>
    <alternativeName>
        <fullName evidence="19">Nicotinamide nucleotide repair protein</fullName>
    </alternativeName>
    <domain>
        <recommendedName>
            <fullName evidence="19">ADP-dependent (S)-NAD(P)H-hydrate dehydratase</fullName>
            <ecNumber evidence="19">4.2.1.136</ecNumber>
        </recommendedName>
        <alternativeName>
            <fullName evidence="19">ADP-dependent NAD(P)HX dehydratase</fullName>
        </alternativeName>
    </domain>
    <domain>
        <recommendedName>
            <fullName evidence="19">NAD(P)H-hydrate epimerase</fullName>
            <ecNumber evidence="19">5.1.99.6</ecNumber>
        </recommendedName>
    </domain>
</protein>
<feature type="binding site" evidence="17">
    <location>
        <position position="318"/>
    </location>
    <ligand>
        <name>(6S)-NADPHX</name>
        <dbReference type="ChEBI" id="CHEBI:64076"/>
    </ligand>
</feature>
<dbReference type="PIRSF" id="PIRSF017184">
    <property type="entry name" value="Nnr"/>
    <property type="match status" value="1"/>
</dbReference>
<keyword evidence="8 17" id="KW-0521">NADP</keyword>
<feature type="binding site" evidence="18">
    <location>
        <position position="142"/>
    </location>
    <ligand>
        <name>(6S)-NADPHX</name>
        <dbReference type="ChEBI" id="CHEBI:64076"/>
    </ligand>
</feature>
<evidence type="ECO:0000313" key="22">
    <source>
        <dbReference type="EMBL" id="MFC6387659.1"/>
    </source>
</evidence>
<feature type="binding site" evidence="17">
    <location>
        <begin position="407"/>
        <end position="411"/>
    </location>
    <ligand>
        <name>AMP</name>
        <dbReference type="ChEBI" id="CHEBI:456215"/>
    </ligand>
</feature>
<keyword evidence="5 18" id="KW-0479">Metal-binding</keyword>
<dbReference type="Pfam" id="PF01256">
    <property type="entry name" value="Carb_kinase"/>
    <property type="match status" value="1"/>
</dbReference>
<comment type="cofactor">
    <cofactor evidence="17">
        <name>Mg(2+)</name>
        <dbReference type="ChEBI" id="CHEBI:18420"/>
    </cofactor>
</comment>
<feature type="binding site" evidence="18">
    <location>
        <position position="163"/>
    </location>
    <ligand>
        <name>K(+)</name>
        <dbReference type="ChEBI" id="CHEBI:29103"/>
    </ligand>
</feature>
<comment type="catalytic activity">
    <reaction evidence="1 18 19">
        <text>(6R)-NADHX = (6S)-NADHX</text>
        <dbReference type="Rhea" id="RHEA:32215"/>
        <dbReference type="ChEBI" id="CHEBI:64074"/>
        <dbReference type="ChEBI" id="CHEBI:64075"/>
        <dbReference type="EC" id="5.1.99.6"/>
    </reaction>
</comment>
<dbReference type="HAMAP" id="MF_01965">
    <property type="entry name" value="NADHX_dehydratase"/>
    <property type="match status" value="1"/>
</dbReference>
<dbReference type="NCBIfam" id="TIGR00196">
    <property type="entry name" value="yjeF_cterm"/>
    <property type="match status" value="1"/>
</dbReference>
<evidence type="ECO:0000259" key="21">
    <source>
        <dbReference type="PROSITE" id="PS51385"/>
    </source>
</evidence>
<dbReference type="PROSITE" id="PS51385">
    <property type="entry name" value="YJEF_N"/>
    <property type="match status" value="1"/>
</dbReference>
<keyword evidence="10 17" id="KW-0520">NAD</keyword>
<evidence type="ECO:0000256" key="10">
    <source>
        <dbReference type="ARBA" id="ARBA00023027"/>
    </source>
</evidence>
<keyword evidence="9 18" id="KW-0630">Potassium</keyword>
<evidence type="ECO:0000256" key="7">
    <source>
        <dbReference type="ARBA" id="ARBA00022840"/>
    </source>
</evidence>
<feature type="binding site" evidence="18">
    <location>
        <begin position="131"/>
        <end position="137"/>
    </location>
    <ligand>
        <name>(6S)-NADPHX</name>
        <dbReference type="ChEBI" id="CHEBI:64076"/>
    </ligand>
</feature>
<name>A0ABW1WJ20_9BACL</name>
<dbReference type="InterPro" id="IPR036652">
    <property type="entry name" value="YjeF_N_dom_sf"/>
</dbReference>
<feature type="binding site" evidence="18">
    <location>
        <position position="160"/>
    </location>
    <ligand>
        <name>(6S)-NADPHX</name>
        <dbReference type="ChEBI" id="CHEBI:64076"/>
    </ligand>
</feature>
<feature type="domain" description="YjeF N-terminal" evidence="21">
    <location>
        <begin position="9"/>
        <end position="217"/>
    </location>
</feature>
<comment type="similarity">
    <text evidence="3 19">In the N-terminal section; belongs to the NnrE/AIBP family.</text>
</comment>
<evidence type="ECO:0000256" key="5">
    <source>
        <dbReference type="ARBA" id="ARBA00022723"/>
    </source>
</evidence>
<dbReference type="EC" id="4.2.1.136" evidence="19"/>
<evidence type="ECO:0000256" key="11">
    <source>
        <dbReference type="ARBA" id="ARBA00023235"/>
    </source>
</evidence>
<dbReference type="PROSITE" id="PS51383">
    <property type="entry name" value="YJEF_C_3"/>
    <property type="match status" value="1"/>
</dbReference>
<accession>A0ABW1WJ20</accession>
<dbReference type="InterPro" id="IPR017953">
    <property type="entry name" value="Carbohydrate_kinase_pred_CS"/>
</dbReference>
<comment type="function">
    <text evidence="18">Catalyzes the epimerization of the S- and R-forms of NAD(P)HX, a damaged form of NAD(P)H that is a result of enzymatic or heat-dependent hydration. This is a prerequisite for the S-specific NAD(P)H-hydrate dehydratase to allow the repair of both epimers of NAD(P)HX.</text>
</comment>
<comment type="similarity">
    <text evidence="18">Belongs to the NnrE/AIBP family.</text>
</comment>
<evidence type="ECO:0000256" key="12">
    <source>
        <dbReference type="ARBA" id="ARBA00023239"/>
    </source>
</evidence>
<comment type="subunit">
    <text evidence="17">Homotetramer.</text>
</comment>
<comment type="function">
    <text evidence="17">Catalyzes the dehydration of the S-form of NAD(P)HX at the expense of ADP, which is converted to AMP. Together with NAD(P)HX epimerase, which catalyzes the epimerization of the S- and R-forms, the enzyme allows the repair of both epimers of NAD(P)HX, a damaged form of NAD(P)H that is a result of enzymatic or heat-dependent hydration.</text>
</comment>
<dbReference type="InterPro" id="IPR004443">
    <property type="entry name" value="YjeF_N_dom"/>
</dbReference>
<keyword evidence="13" id="KW-0511">Multifunctional enzyme</keyword>
<proteinExistence type="inferred from homology"/>
<evidence type="ECO:0000256" key="14">
    <source>
        <dbReference type="ARBA" id="ARBA00025153"/>
    </source>
</evidence>
<organism evidence="22 23">
    <name type="scientific">Sporolactobacillus kofuensis</name>
    <dbReference type="NCBI Taxonomy" id="269672"/>
    <lineage>
        <taxon>Bacteria</taxon>
        <taxon>Bacillati</taxon>
        <taxon>Bacillota</taxon>
        <taxon>Bacilli</taxon>
        <taxon>Bacillales</taxon>
        <taxon>Sporolactobacillaceae</taxon>
        <taxon>Sporolactobacillus</taxon>
    </lineage>
</organism>
<evidence type="ECO:0000256" key="8">
    <source>
        <dbReference type="ARBA" id="ARBA00022857"/>
    </source>
</evidence>
<dbReference type="PROSITE" id="PS01050">
    <property type="entry name" value="YJEF_C_2"/>
    <property type="match status" value="1"/>
</dbReference>
<feature type="binding site" evidence="18">
    <location>
        <begin position="57"/>
        <end position="61"/>
    </location>
    <ligand>
        <name>(6S)-NADPHX</name>
        <dbReference type="ChEBI" id="CHEBI:64076"/>
    </ligand>
</feature>
<dbReference type="Gene3D" id="3.40.50.10260">
    <property type="entry name" value="YjeF N-terminal domain"/>
    <property type="match status" value="1"/>
</dbReference>
<dbReference type="SUPFAM" id="SSF53613">
    <property type="entry name" value="Ribokinase-like"/>
    <property type="match status" value="1"/>
</dbReference>
<evidence type="ECO:0000259" key="20">
    <source>
        <dbReference type="PROSITE" id="PS51383"/>
    </source>
</evidence>
<dbReference type="RefSeq" id="WP_253077453.1">
    <property type="nucleotide sequence ID" value="NZ_JAMXWN010000025.1"/>
</dbReference>
<keyword evidence="23" id="KW-1185">Reference proteome</keyword>
<dbReference type="PANTHER" id="PTHR12592:SF0">
    <property type="entry name" value="ATP-DEPENDENT (S)-NAD(P)H-HYDRATE DEHYDRATASE"/>
    <property type="match status" value="1"/>
</dbReference>
<comment type="similarity">
    <text evidence="17">Belongs to the NnrD/CARKD family.</text>
</comment>
<dbReference type="InterPro" id="IPR000631">
    <property type="entry name" value="CARKD"/>
</dbReference>
<dbReference type="EC" id="5.1.99.6" evidence="19"/>
<dbReference type="EMBL" id="JBHSTQ010000022">
    <property type="protein sequence ID" value="MFC6387659.1"/>
    <property type="molecule type" value="Genomic_DNA"/>
</dbReference>
<comment type="similarity">
    <text evidence="4 19">In the C-terminal section; belongs to the NnrD/CARKD family.</text>
</comment>
<keyword evidence="7 17" id="KW-0067">ATP-binding</keyword>
<feature type="binding site" evidence="17">
    <location>
        <position position="437"/>
    </location>
    <ligand>
        <name>(6S)-NADPHX</name>
        <dbReference type="ChEBI" id="CHEBI:64076"/>
    </ligand>
</feature>
<dbReference type="Gene3D" id="3.40.1190.20">
    <property type="match status" value="1"/>
</dbReference>
<feature type="binding site" evidence="17">
    <location>
        <position position="436"/>
    </location>
    <ligand>
        <name>AMP</name>
        <dbReference type="ChEBI" id="CHEBI:456215"/>
    </ligand>
</feature>
<keyword evidence="12 17" id="KW-0456">Lyase</keyword>
<comment type="catalytic activity">
    <reaction evidence="16 17 19">
        <text>(6S)-NADPHX + ADP = AMP + phosphate + NADPH + H(+)</text>
        <dbReference type="Rhea" id="RHEA:32235"/>
        <dbReference type="ChEBI" id="CHEBI:15378"/>
        <dbReference type="ChEBI" id="CHEBI:43474"/>
        <dbReference type="ChEBI" id="CHEBI:57783"/>
        <dbReference type="ChEBI" id="CHEBI:64076"/>
        <dbReference type="ChEBI" id="CHEBI:456215"/>
        <dbReference type="ChEBI" id="CHEBI:456216"/>
        <dbReference type="EC" id="4.2.1.136"/>
    </reaction>
</comment>
<keyword evidence="11 18" id="KW-0413">Isomerase</keyword>
<comment type="catalytic activity">
    <reaction evidence="2 18 19">
        <text>(6R)-NADPHX = (6S)-NADPHX</text>
        <dbReference type="Rhea" id="RHEA:32227"/>
        <dbReference type="ChEBI" id="CHEBI:64076"/>
        <dbReference type="ChEBI" id="CHEBI:64077"/>
        <dbReference type="EC" id="5.1.99.6"/>
    </reaction>
</comment>
<dbReference type="PANTHER" id="PTHR12592">
    <property type="entry name" value="ATP-DEPENDENT (S)-NAD(P)H-HYDRATE DEHYDRATASE FAMILY MEMBER"/>
    <property type="match status" value="1"/>
</dbReference>
<dbReference type="HAMAP" id="MF_01966">
    <property type="entry name" value="NADHX_epimerase"/>
    <property type="match status" value="1"/>
</dbReference>
<reference evidence="23" key="1">
    <citation type="journal article" date="2019" name="Int. J. Syst. Evol. Microbiol.">
        <title>The Global Catalogue of Microorganisms (GCM) 10K type strain sequencing project: providing services to taxonomists for standard genome sequencing and annotation.</title>
        <authorList>
            <consortium name="The Broad Institute Genomics Platform"/>
            <consortium name="The Broad Institute Genome Sequencing Center for Infectious Disease"/>
            <person name="Wu L."/>
            <person name="Ma J."/>
        </authorList>
    </citation>
    <scope>NUCLEOTIDE SEQUENCE [LARGE SCALE GENOMIC DNA]</scope>
    <source>
        <strain evidence="23">CCUG 42001</strain>
    </source>
</reference>
<evidence type="ECO:0000256" key="15">
    <source>
        <dbReference type="ARBA" id="ARBA00048238"/>
    </source>
</evidence>
<evidence type="ECO:0000256" key="2">
    <source>
        <dbReference type="ARBA" id="ARBA00000909"/>
    </source>
</evidence>
<evidence type="ECO:0000256" key="18">
    <source>
        <dbReference type="HAMAP-Rule" id="MF_01966"/>
    </source>
</evidence>
<dbReference type="CDD" id="cd01171">
    <property type="entry name" value="YXKO-related"/>
    <property type="match status" value="1"/>
</dbReference>
<dbReference type="Pfam" id="PF03853">
    <property type="entry name" value="YjeF_N"/>
    <property type="match status" value="1"/>
</dbReference>
<feature type="binding site" evidence="18">
    <location>
        <position position="127"/>
    </location>
    <ligand>
        <name>K(+)</name>
        <dbReference type="ChEBI" id="CHEBI:29103"/>
    </ligand>
</feature>
<sequence>MHVVSREEMRDIDRHTIAHIGLGGPVLMENAGRAVYTAIEPLITANEKVMVMIGKGNNGGDGFVIARLLLDSQACVDTWLMTPPECITGDAAYHMNVFLACGGHVHLVKQEQENFASQMNQADMIVDALLGTGIHGEPYPEYVEVINQINKSKAHVVAVDLPSGVPANGEMFTHPAVFADRTMTLACPKLAQFVQPAARYFGAVQILSIGIPQAVFRTLEIQRELRLRTEVIRSLPIRDPFSHKGSHGKGLLIAGSVQMPGAAFFSAKAALRSGIGLLKVSVPDQISAIIAGRLPETMFMPREEMNFEGVTGVAVGPGLGRATKEATLVRRVLESCGSMPCVIDADGLFHLKGLLNLLPKRSVPAVLSPHPGEMAYLLETSVSEVEQHRFSISQAFAKKYKVYLVLKGKYTLVTAPDGRQVINPTGNAAMAKGGSGDVLTGILLAFLLQHKQIMDAVCNAVYVHGAVADYLIQNGHSKLDVLATDLIDALPPVLHQLYNDTTC</sequence>
<evidence type="ECO:0000256" key="6">
    <source>
        <dbReference type="ARBA" id="ARBA00022741"/>
    </source>
</evidence>
<evidence type="ECO:0000256" key="4">
    <source>
        <dbReference type="ARBA" id="ARBA00009524"/>
    </source>
</evidence>
<feature type="binding site" evidence="17">
    <location>
        <position position="262"/>
    </location>
    <ligand>
        <name>(6S)-NADPHX</name>
        <dbReference type="ChEBI" id="CHEBI:64076"/>
    </ligand>
</feature>
<evidence type="ECO:0000313" key="23">
    <source>
        <dbReference type="Proteomes" id="UP001596267"/>
    </source>
</evidence>
<comment type="function">
    <text evidence="14 19">Bifunctional enzyme that catalyzes the epimerization of the S- and R-forms of NAD(P)HX and the dehydration of the S-form of NAD(P)HX at the expense of ADP, which is converted to AMP. This allows the repair of both epimers of NAD(P)HX, a damaged form of NAD(P)H that is a result of enzymatic or heat-dependent hydration.</text>
</comment>
<feature type="domain" description="YjeF C-terminal" evidence="20">
    <location>
        <begin position="227"/>
        <end position="497"/>
    </location>
</feature>